<reference evidence="2 3" key="1">
    <citation type="journal article" date="2014" name="Antonie Van Leeuwenhoek">
        <title>Hyphomonas beringensis sp. nov. and Hyphomonas chukchiensis sp. nov., isolated from surface seawater of the Bering Sea and Chukchi Sea.</title>
        <authorList>
            <person name="Li C."/>
            <person name="Lai Q."/>
            <person name="Li G."/>
            <person name="Dong C."/>
            <person name="Wang J."/>
            <person name="Liao Y."/>
            <person name="Shao Z."/>
        </authorList>
    </citation>
    <scope>NUCLEOTIDE SEQUENCE [LARGE SCALE GENOMIC DNA]</scope>
    <source>
        <strain evidence="2 3">SCH89</strain>
    </source>
</reference>
<keyword evidence="3" id="KW-1185">Reference proteome</keyword>
<proteinExistence type="predicted"/>
<feature type="signal peptide" evidence="1">
    <location>
        <begin position="1"/>
        <end position="20"/>
    </location>
</feature>
<evidence type="ECO:0008006" key="4">
    <source>
        <dbReference type="Google" id="ProtNLM"/>
    </source>
</evidence>
<accession>A0A059G7I5</accession>
<sequence length="178" mass="19725">MMRLRVLLAGVLCAVAAACAFGSYTPLIPPEDVVMPLGTATVVRAYVQSDDDPSRWDPSAENGVPEEYDIRQEGYGYWLDEDVWLVFGQMDGRAGEYLMQIATPEDSVEGGYVYNYALGKLVGDRLFVKFPDCDDLPIDTMNALGLDAECALPSYDSLKRVFAETEAAATYTTYYQLR</sequence>
<dbReference type="Proteomes" id="UP000024942">
    <property type="component" value="Unassembled WGS sequence"/>
</dbReference>
<evidence type="ECO:0000313" key="2">
    <source>
        <dbReference type="EMBL" id="KDA02545.1"/>
    </source>
</evidence>
<keyword evidence="1" id="KW-0732">Signal</keyword>
<dbReference type="STRING" id="1280953.HOC_10004"/>
<dbReference type="PATRIC" id="fig|1280953.3.peg.2021"/>
<comment type="caution">
    <text evidence="2">The sequence shown here is derived from an EMBL/GenBank/DDBJ whole genome shotgun (WGS) entry which is preliminary data.</text>
</comment>
<feature type="chain" id="PRO_5001573648" description="Lipoprotein" evidence="1">
    <location>
        <begin position="21"/>
        <end position="178"/>
    </location>
</feature>
<evidence type="ECO:0000313" key="3">
    <source>
        <dbReference type="Proteomes" id="UP000024942"/>
    </source>
</evidence>
<dbReference type="EMBL" id="ARYL01000013">
    <property type="protein sequence ID" value="KDA02545.1"/>
    <property type="molecule type" value="Genomic_DNA"/>
</dbReference>
<dbReference type="OrthoDB" id="9832798at2"/>
<gene>
    <name evidence="2" type="ORF">HOC_10004</name>
</gene>
<name>A0A059G7I5_9PROT</name>
<organism evidence="2 3">
    <name type="scientific">Hyphomonas oceanitis SCH89</name>
    <dbReference type="NCBI Taxonomy" id="1280953"/>
    <lineage>
        <taxon>Bacteria</taxon>
        <taxon>Pseudomonadati</taxon>
        <taxon>Pseudomonadota</taxon>
        <taxon>Alphaproteobacteria</taxon>
        <taxon>Hyphomonadales</taxon>
        <taxon>Hyphomonadaceae</taxon>
        <taxon>Hyphomonas</taxon>
    </lineage>
</organism>
<protein>
    <recommendedName>
        <fullName evidence="4">Lipoprotein</fullName>
    </recommendedName>
</protein>
<dbReference type="AlphaFoldDB" id="A0A059G7I5"/>
<dbReference type="PROSITE" id="PS51257">
    <property type="entry name" value="PROKAR_LIPOPROTEIN"/>
    <property type="match status" value="1"/>
</dbReference>
<dbReference type="RefSeq" id="WP_035538053.1">
    <property type="nucleotide sequence ID" value="NZ_ARYL01000013.1"/>
</dbReference>
<evidence type="ECO:0000256" key="1">
    <source>
        <dbReference type="SAM" id="SignalP"/>
    </source>
</evidence>